<dbReference type="GO" id="GO:0030163">
    <property type="term" value="P:protein catabolic process"/>
    <property type="evidence" value="ECO:0007669"/>
    <property type="project" value="InterPro"/>
</dbReference>
<dbReference type="PANTHER" id="PTHR10046">
    <property type="entry name" value="ATP DEPENDENT LON PROTEASE FAMILY MEMBER"/>
    <property type="match status" value="1"/>
</dbReference>
<feature type="active site" evidence="2">
    <location>
        <position position="657"/>
    </location>
</feature>
<dbReference type="InterPro" id="IPR027065">
    <property type="entry name" value="Lon_Prtase"/>
</dbReference>
<dbReference type="InterPro" id="IPR014721">
    <property type="entry name" value="Ribsml_uS5_D2-typ_fold_subgr"/>
</dbReference>
<keyword evidence="2" id="KW-0378">Hydrolase</keyword>
<comment type="similarity">
    <text evidence="2">Belongs to the peptidase S16 family.</text>
</comment>
<dbReference type="InterPro" id="IPR046843">
    <property type="entry name" value="LonB_AAA-LID"/>
</dbReference>
<evidence type="ECO:0000313" key="5">
    <source>
        <dbReference type="Proteomes" id="UP000184082"/>
    </source>
</evidence>
<dbReference type="GO" id="GO:0005524">
    <property type="term" value="F:ATP binding"/>
    <property type="evidence" value="ECO:0007669"/>
    <property type="project" value="InterPro"/>
</dbReference>
<accession>A0A1M6QI18</accession>
<name>A0A1M6QI18_9FIRM</name>
<feature type="domain" description="Lon proteolytic" evidence="3">
    <location>
        <begin position="567"/>
        <end position="762"/>
    </location>
</feature>
<keyword evidence="1 2" id="KW-0645">Protease</keyword>
<dbReference type="Pfam" id="PF20436">
    <property type="entry name" value="LonB_AAA-LID"/>
    <property type="match status" value="1"/>
</dbReference>
<dbReference type="InterPro" id="IPR041699">
    <property type="entry name" value="AAA_32"/>
</dbReference>
<dbReference type="Pfam" id="PF13654">
    <property type="entry name" value="AAA_32"/>
    <property type="match status" value="1"/>
</dbReference>
<reference evidence="4 5" key="1">
    <citation type="submission" date="2016-11" db="EMBL/GenBank/DDBJ databases">
        <authorList>
            <person name="Jaros S."/>
            <person name="Januszkiewicz K."/>
            <person name="Wedrychowicz H."/>
        </authorList>
    </citation>
    <scope>NUCLEOTIDE SEQUENCE [LARGE SCALE GENOMIC DNA]</scope>
    <source>
        <strain evidence="4 5">DSM 14501</strain>
    </source>
</reference>
<dbReference type="SUPFAM" id="SSF54211">
    <property type="entry name" value="Ribosomal protein S5 domain 2-like"/>
    <property type="match status" value="1"/>
</dbReference>
<dbReference type="Gene3D" id="3.40.50.300">
    <property type="entry name" value="P-loop containing nucleotide triphosphate hydrolases"/>
    <property type="match status" value="2"/>
</dbReference>
<keyword evidence="2" id="KW-0720">Serine protease</keyword>
<dbReference type="GO" id="GO:0004252">
    <property type="term" value="F:serine-type endopeptidase activity"/>
    <property type="evidence" value="ECO:0007669"/>
    <property type="project" value="UniProtKB-UniRule"/>
</dbReference>
<evidence type="ECO:0000256" key="2">
    <source>
        <dbReference type="PROSITE-ProRule" id="PRU01122"/>
    </source>
</evidence>
<dbReference type="STRING" id="1121266.SAMN02745883_01514"/>
<comment type="catalytic activity">
    <reaction evidence="2">
        <text>Hydrolysis of proteins in presence of ATP.</text>
        <dbReference type="EC" id="3.4.21.53"/>
    </reaction>
</comment>
<organism evidence="4 5">
    <name type="scientific">Caminicella sporogenes DSM 14501</name>
    <dbReference type="NCBI Taxonomy" id="1121266"/>
    <lineage>
        <taxon>Bacteria</taxon>
        <taxon>Bacillati</taxon>
        <taxon>Bacillota</taxon>
        <taxon>Clostridia</taxon>
        <taxon>Peptostreptococcales</taxon>
        <taxon>Caminicellaceae</taxon>
        <taxon>Caminicella</taxon>
    </lineage>
</organism>
<dbReference type="GO" id="GO:0004176">
    <property type="term" value="F:ATP-dependent peptidase activity"/>
    <property type="evidence" value="ECO:0007669"/>
    <property type="project" value="UniProtKB-UniRule"/>
</dbReference>
<dbReference type="Gene3D" id="3.30.230.10">
    <property type="match status" value="1"/>
</dbReference>
<dbReference type="Gene3D" id="1.10.8.60">
    <property type="match status" value="1"/>
</dbReference>
<dbReference type="InterPro" id="IPR046844">
    <property type="entry name" value="Lon-like_helical"/>
</dbReference>
<evidence type="ECO:0000256" key="1">
    <source>
        <dbReference type="ARBA" id="ARBA00022670"/>
    </source>
</evidence>
<dbReference type="EMBL" id="FRAJ01000011">
    <property type="protein sequence ID" value="SHK19964.1"/>
    <property type="molecule type" value="Genomic_DNA"/>
</dbReference>
<proteinExistence type="inferred from homology"/>
<sequence>MIDKYKISVEKLKNRCNTKCFKFDSTAELVPLQGIIGQDRASKALKFGLAVKKKGYNIFVSGQSGTGRNSYVKLITEKMASKKKIPDDWVYVYNFKNPHSPIALNLKAGMGKEFVKDMEDTIKILKKEIENAFISKDYENMKNAIFQQYQLFTQQIIDELNEVGKKYDFKFTQTEKGLVSIPLKNGKPMSETEYRNLSPEEFEDLKKRTNEMSLETVDIFNKLRVLDEKLRKKLKELDVETSRKVVEFHINKLKSKFDCNDKTCKYFEMLKEDIVENIDKFKKDLDESTDNPFAIFQMRSKVSFFERYKVNLFIDNSNRKCAPVVFETNPTYYNLIGSIEYRNEMGVMKTDFTQIKPGALHEANGGYLVLQAKDLLTNPFAWQGLKRALTTEEVNIEGLGKQLGYVVTTTLKPQPIPLNLKVILIGDPYTYHILYNYDEEFKKLFKVMADFDIEMDRNEDNTFKMARFIATHCKQENLRHFSADAVGKVVEYSSRLASNQKKLSSRFNQIVEILYEADSWAEVDGSDIIKVCHIEKAIEEKKFRNNKFEEKVLEMFREGDYLIDVDGEKVGEINGLAVVGTGEYSFGKPSKITVSTYRGKAGIINIEREVKTSGKIHDKGVMIISGYLGYKYAQERPLALSASIVFEQLYSGVDGDSASSTELYAILSSLSGVPIKQYIAVTGSVNQRGEIQPIGGVNEKIEGFYKVCKIKGLTGKQGVMIPHQNVKNLMLTDEVIEAVKEGKFHIYAVKTIDEGIEILTGVPAGKINEKGEYPIGTIHYLVNKRLEELYEKSREKNEEK</sequence>
<dbReference type="Proteomes" id="UP000184082">
    <property type="component" value="Unassembled WGS sequence"/>
</dbReference>
<dbReference type="InterPro" id="IPR008269">
    <property type="entry name" value="Lon_proteolytic"/>
</dbReference>
<dbReference type="PRINTS" id="PR00830">
    <property type="entry name" value="ENDOLAPTASE"/>
</dbReference>
<evidence type="ECO:0000313" key="4">
    <source>
        <dbReference type="EMBL" id="SHK19964.1"/>
    </source>
</evidence>
<dbReference type="AlphaFoldDB" id="A0A1M6QI18"/>
<dbReference type="InterPro" id="IPR027417">
    <property type="entry name" value="P-loop_NTPase"/>
</dbReference>
<dbReference type="EC" id="3.4.21.53" evidence="2"/>
<dbReference type="InterPro" id="IPR020568">
    <property type="entry name" value="Ribosomal_Su5_D2-typ_SF"/>
</dbReference>
<dbReference type="Pfam" id="PF05362">
    <property type="entry name" value="Lon_C"/>
    <property type="match status" value="1"/>
</dbReference>
<dbReference type="PROSITE" id="PS51786">
    <property type="entry name" value="LON_PROTEOLYTIC"/>
    <property type="match status" value="1"/>
</dbReference>
<protein>
    <recommendedName>
        <fullName evidence="2">endopeptidase La</fullName>
        <ecNumber evidence="2">3.4.21.53</ecNumber>
    </recommendedName>
</protein>
<feature type="active site" evidence="2">
    <location>
        <position position="700"/>
    </location>
</feature>
<dbReference type="Pfam" id="PF20437">
    <property type="entry name" value="LonC_helical"/>
    <property type="match status" value="1"/>
</dbReference>
<keyword evidence="5" id="KW-1185">Reference proteome</keyword>
<dbReference type="RefSeq" id="WP_072967177.1">
    <property type="nucleotide sequence ID" value="NZ_FRAJ01000011.1"/>
</dbReference>
<dbReference type="SUPFAM" id="SSF52540">
    <property type="entry name" value="P-loop containing nucleoside triphosphate hydrolases"/>
    <property type="match status" value="1"/>
</dbReference>
<dbReference type="GO" id="GO:0006508">
    <property type="term" value="P:proteolysis"/>
    <property type="evidence" value="ECO:0007669"/>
    <property type="project" value="UniProtKB-KW"/>
</dbReference>
<gene>
    <name evidence="4" type="ORF">SAMN02745883_01514</name>
</gene>
<evidence type="ECO:0000259" key="3">
    <source>
        <dbReference type="PROSITE" id="PS51786"/>
    </source>
</evidence>